<sequence>MMIDKSLLRAEMKAHRAGLAQADPTAGDRLTHMADIDAAGVVAGYWPIQSELSPLPFMQKLSEQGCALALPCLIPADGGGFIMAFRRFELGDHLELGPYGISQPDADKPMILPDVVLVPLLAFDRKGGRLGYGGGFYDRALDFLKSQKEIKAWGIGFAGQELDEVPLEPHDQCLDLILTENGMISV</sequence>
<keyword evidence="4" id="KW-0479">Metal-binding</keyword>
<keyword evidence="3 4" id="KW-0067">ATP-binding</keyword>
<dbReference type="InterPro" id="IPR037171">
    <property type="entry name" value="NagB/RpiA_transferase-like"/>
</dbReference>
<reference evidence="5 6" key="1">
    <citation type="submission" date="2023-01" db="EMBL/GenBank/DDBJ databases">
        <title>Novel species of the genus Asticcacaulis isolated from rivers.</title>
        <authorList>
            <person name="Lu H."/>
        </authorList>
    </citation>
    <scope>NUCLEOTIDE SEQUENCE [LARGE SCALE GENOMIC DNA]</scope>
    <source>
        <strain evidence="5 6">LKC15W</strain>
    </source>
</reference>
<evidence type="ECO:0000313" key="5">
    <source>
        <dbReference type="EMBL" id="MDC7675722.1"/>
    </source>
</evidence>
<dbReference type="PANTHER" id="PTHR23407:SF1">
    <property type="entry name" value="5-FORMYLTETRAHYDROFOLATE CYCLO-LIGASE"/>
    <property type="match status" value="1"/>
</dbReference>
<dbReference type="InterPro" id="IPR002698">
    <property type="entry name" value="FTHF_cligase"/>
</dbReference>
<dbReference type="PIRSF" id="PIRSF006806">
    <property type="entry name" value="FTHF_cligase"/>
    <property type="match status" value="1"/>
</dbReference>
<comment type="caution">
    <text evidence="5">The sequence shown here is derived from an EMBL/GenBank/DDBJ whole genome shotgun (WGS) entry which is preliminary data.</text>
</comment>
<evidence type="ECO:0000256" key="3">
    <source>
        <dbReference type="ARBA" id="ARBA00022840"/>
    </source>
</evidence>
<dbReference type="PANTHER" id="PTHR23407">
    <property type="entry name" value="ATPASE INHIBITOR/5-FORMYLTETRAHYDROFOLATE CYCLO-LIGASE"/>
    <property type="match status" value="1"/>
</dbReference>
<dbReference type="SUPFAM" id="SSF100950">
    <property type="entry name" value="NagB/RpiA/CoA transferase-like"/>
    <property type="match status" value="1"/>
</dbReference>
<keyword evidence="2 4" id="KW-0547">Nucleotide-binding</keyword>
<evidence type="ECO:0000256" key="4">
    <source>
        <dbReference type="RuleBase" id="RU361279"/>
    </source>
</evidence>
<dbReference type="InterPro" id="IPR024185">
    <property type="entry name" value="FTHF_cligase-like_sf"/>
</dbReference>
<comment type="similarity">
    <text evidence="1 4">Belongs to the 5-formyltetrahydrofolate cyclo-ligase family.</text>
</comment>
<dbReference type="NCBIfam" id="TIGR02727">
    <property type="entry name" value="MTHFS_bact"/>
    <property type="match status" value="1"/>
</dbReference>
<accession>A0ABT5HHK7</accession>
<evidence type="ECO:0000256" key="2">
    <source>
        <dbReference type="ARBA" id="ARBA00022741"/>
    </source>
</evidence>
<protein>
    <recommendedName>
        <fullName evidence="4">5-formyltetrahydrofolate cyclo-ligase</fullName>
        <ecNumber evidence="4">6.3.3.2</ecNumber>
    </recommendedName>
</protein>
<dbReference type="EMBL" id="JAQQKV010000001">
    <property type="protein sequence ID" value="MDC7675722.1"/>
    <property type="molecule type" value="Genomic_DNA"/>
</dbReference>
<evidence type="ECO:0000256" key="1">
    <source>
        <dbReference type="ARBA" id="ARBA00010638"/>
    </source>
</evidence>
<name>A0ABT5HHK7_9CAUL</name>
<dbReference type="Gene3D" id="3.40.50.10420">
    <property type="entry name" value="NagB/RpiA/CoA transferase-like"/>
    <property type="match status" value="1"/>
</dbReference>
<keyword evidence="4" id="KW-0460">Magnesium</keyword>
<dbReference type="GO" id="GO:0030272">
    <property type="term" value="F:5-formyltetrahydrofolate cyclo-ligase activity"/>
    <property type="evidence" value="ECO:0007669"/>
    <property type="project" value="UniProtKB-EC"/>
</dbReference>
<keyword evidence="5" id="KW-0436">Ligase</keyword>
<evidence type="ECO:0000313" key="6">
    <source>
        <dbReference type="Proteomes" id="UP001218579"/>
    </source>
</evidence>
<dbReference type="Proteomes" id="UP001218579">
    <property type="component" value="Unassembled WGS sequence"/>
</dbReference>
<proteinExistence type="inferred from homology"/>
<dbReference type="Pfam" id="PF01812">
    <property type="entry name" value="5-FTHF_cyc-lig"/>
    <property type="match status" value="1"/>
</dbReference>
<dbReference type="RefSeq" id="WP_272744049.1">
    <property type="nucleotide sequence ID" value="NZ_JAQQKV010000001.1"/>
</dbReference>
<organism evidence="5 6">
    <name type="scientific">Asticcacaulis machinosus</name>
    <dbReference type="NCBI Taxonomy" id="2984211"/>
    <lineage>
        <taxon>Bacteria</taxon>
        <taxon>Pseudomonadati</taxon>
        <taxon>Pseudomonadota</taxon>
        <taxon>Alphaproteobacteria</taxon>
        <taxon>Caulobacterales</taxon>
        <taxon>Caulobacteraceae</taxon>
        <taxon>Asticcacaulis</taxon>
    </lineage>
</organism>
<keyword evidence="6" id="KW-1185">Reference proteome</keyword>
<comment type="cofactor">
    <cofactor evidence="4">
        <name>Mg(2+)</name>
        <dbReference type="ChEBI" id="CHEBI:18420"/>
    </cofactor>
</comment>
<dbReference type="EC" id="6.3.3.2" evidence="4"/>
<comment type="catalytic activity">
    <reaction evidence="4">
        <text>(6S)-5-formyl-5,6,7,8-tetrahydrofolate + ATP = (6R)-5,10-methenyltetrahydrofolate + ADP + phosphate</text>
        <dbReference type="Rhea" id="RHEA:10488"/>
        <dbReference type="ChEBI" id="CHEBI:30616"/>
        <dbReference type="ChEBI" id="CHEBI:43474"/>
        <dbReference type="ChEBI" id="CHEBI:57455"/>
        <dbReference type="ChEBI" id="CHEBI:57457"/>
        <dbReference type="ChEBI" id="CHEBI:456216"/>
        <dbReference type="EC" id="6.3.3.2"/>
    </reaction>
</comment>
<gene>
    <name evidence="5" type="ORF">PQU98_06260</name>
</gene>